<dbReference type="InterPro" id="IPR016032">
    <property type="entry name" value="Sig_transdc_resp-reg_C-effctor"/>
</dbReference>
<keyword evidence="2" id="KW-0677">Repeat</keyword>
<sequence>MVQQECGAQRLRFSLLGPLGIENEGRAVAPGPPQQQAMLAALLLRAGRAVTLCELIDALWGEEPPSSAVTILRTYAWRIRQRLPAPEGTEPAVQLLASIGDGYRLSVPPESVDAHRAERLGAAAARAWRQGRQEECAGLLADALSLWQGEPLAGLPGPLAETERSRLAELRVTLAEQCFAVDLARGRHHVLVSDLTAFVREHPLRERSYGFLMQALYAAGRQADALAVFARARRTLDEELGLAPGPELSELHGRILVGDPALLAPVAAGPSAALSAASSTASDGSVRPAQLPPDISDFSGRAEAVRELAEALAGADRSALAVVSISGMGGIGKSTLAVRVAHRIRDRYPDGQLHADLRGSSGEPADAGAVLGSFLGALGVAAADLPRAVEDRSRLLRSLLDGRRVLLLLDDARDHEQLRPLLPGSADCGVILTGRTRLPGLSARAHVDLEVFAADEALELLRQVVGGARVADEPAAAVELVELCGGLPLAVRIVAARLAARPRWALARLVAALTDERHRIDRLRAGNLAVTTVFEHGYRQLNGVQAYAFRTLAPFTWPTIALDAAAAALGLGREDAEEVLESLVDAALLESPRPGRYRYHELLRNYAEQRLVDRGRPPVAARLLRFLLSGAVAAFQWAVPGDPAGTTFAVEHASRFADLPEARAWLVREFDGIAHTIGVALRSAADPALLGAAADLLVACSAFGRDVPSARLASVAREVAEAAELAGDDRAAGRARFVCGNVALQATRLDEAREHTTRAAEACRRADDTVILRQTCNDLGVIALFQQRHADAVRSFDQALVLARHLGHRSGALATALNAALARLRNGDAAEAVAICDEELRALRDAPDSHGAAHALGIRGRALHELGRHEEALATYGECLELCRTARLPRQEAMTRYRRADTLRAVGRLDEALAQARSAVAHLETARDGERDRAYALEVLARTEAELGDRAAAAEHAARAYELLSSLGLPEAAELREFRDRVRSGD</sequence>
<evidence type="ECO:0000256" key="6">
    <source>
        <dbReference type="ARBA" id="ARBA00023163"/>
    </source>
</evidence>
<evidence type="ECO:0000259" key="8">
    <source>
        <dbReference type="PROSITE" id="PS51755"/>
    </source>
</evidence>
<keyword evidence="4" id="KW-0805">Transcription regulation</keyword>
<dbReference type="PANTHER" id="PTHR35807:SF1">
    <property type="entry name" value="TRANSCRIPTIONAL REGULATOR REDD"/>
    <property type="match status" value="1"/>
</dbReference>
<dbReference type="PANTHER" id="PTHR35807">
    <property type="entry name" value="TRANSCRIPTIONAL REGULATOR REDD-RELATED"/>
    <property type="match status" value="1"/>
</dbReference>
<accession>A0A8H9HSB3</accession>
<dbReference type="InterPro" id="IPR051677">
    <property type="entry name" value="AfsR-DnrI-RedD_regulator"/>
</dbReference>
<comment type="caution">
    <text evidence="9">The sequence shown here is derived from an EMBL/GenBank/DDBJ whole genome shotgun (WGS) entry which is preliminary data.</text>
</comment>
<dbReference type="Gene3D" id="1.25.40.10">
    <property type="entry name" value="Tetratricopeptide repeat domain"/>
    <property type="match status" value="2"/>
</dbReference>
<evidence type="ECO:0000256" key="7">
    <source>
        <dbReference type="PROSITE-ProRule" id="PRU01091"/>
    </source>
</evidence>
<dbReference type="GeneID" id="97487220"/>
<feature type="domain" description="OmpR/PhoB-type" evidence="8">
    <location>
        <begin position="3"/>
        <end position="107"/>
    </location>
</feature>
<feature type="DNA-binding region" description="OmpR/PhoB-type" evidence="7">
    <location>
        <begin position="3"/>
        <end position="107"/>
    </location>
</feature>
<evidence type="ECO:0000256" key="2">
    <source>
        <dbReference type="ARBA" id="ARBA00022737"/>
    </source>
</evidence>
<dbReference type="SMART" id="SM00862">
    <property type="entry name" value="Trans_reg_C"/>
    <property type="match status" value="1"/>
</dbReference>
<dbReference type="InterPro" id="IPR027417">
    <property type="entry name" value="P-loop_NTPase"/>
</dbReference>
<dbReference type="Gene3D" id="1.10.8.430">
    <property type="entry name" value="Helical domain of apoptotic protease-activating factors"/>
    <property type="match status" value="1"/>
</dbReference>
<dbReference type="Gene3D" id="1.10.10.10">
    <property type="entry name" value="Winged helix-like DNA-binding domain superfamily/Winged helix DNA-binding domain"/>
    <property type="match status" value="1"/>
</dbReference>
<dbReference type="EMBL" id="BMUB01000009">
    <property type="protein sequence ID" value="GGU85231.1"/>
    <property type="molecule type" value="Genomic_DNA"/>
</dbReference>
<name>A0A8H9HSB3_KITAU</name>
<dbReference type="GO" id="GO:0006355">
    <property type="term" value="P:regulation of DNA-templated transcription"/>
    <property type="evidence" value="ECO:0007669"/>
    <property type="project" value="InterPro"/>
</dbReference>
<keyword evidence="3" id="KW-0902">Two-component regulatory system</keyword>
<keyword evidence="6" id="KW-0804">Transcription</keyword>
<evidence type="ECO:0000313" key="9">
    <source>
        <dbReference type="EMBL" id="GGU85231.1"/>
    </source>
</evidence>
<gene>
    <name evidence="9" type="primary">afsR</name>
    <name evidence="9" type="ORF">GCM10010502_41830</name>
</gene>
<dbReference type="Gene3D" id="3.40.50.300">
    <property type="entry name" value="P-loop containing nucleotide triphosphate hydrolases"/>
    <property type="match status" value="1"/>
</dbReference>
<organism evidence="9 10">
    <name type="scientific">Kitasatospora aureofaciens</name>
    <name type="common">Streptomyces aureofaciens</name>
    <dbReference type="NCBI Taxonomy" id="1894"/>
    <lineage>
        <taxon>Bacteria</taxon>
        <taxon>Bacillati</taxon>
        <taxon>Actinomycetota</taxon>
        <taxon>Actinomycetes</taxon>
        <taxon>Kitasatosporales</taxon>
        <taxon>Streptomycetaceae</taxon>
        <taxon>Kitasatospora</taxon>
    </lineage>
</organism>
<dbReference type="SUPFAM" id="SSF48452">
    <property type="entry name" value="TPR-like"/>
    <property type="match status" value="2"/>
</dbReference>
<dbReference type="InterPro" id="IPR001867">
    <property type="entry name" value="OmpR/PhoB-type_DNA-bd"/>
</dbReference>
<dbReference type="PRINTS" id="PR00364">
    <property type="entry name" value="DISEASERSIST"/>
</dbReference>
<dbReference type="Pfam" id="PF00931">
    <property type="entry name" value="NB-ARC"/>
    <property type="match status" value="1"/>
</dbReference>
<dbReference type="SUPFAM" id="SSF46894">
    <property type="entry name" value="C-terminal effector domain of the bipartite response regulators"/>
    <property type="match status" value="1"/>
</dbReference>
<keyword evidence="5 7" id="KW-0238">DNA-binding</keyword>
<dbReference type="PROSITE" id="PS51755">
    <property type="entry name" value="OMPR_PHOB"/>
    <property type="match status" value="1"/>
</dbReference>
<dbReference type="InterPro" id="IPR002182">
    <property type="entry name" value="NB-ARC"/>
</dbReference>
<dbReference type="InterPro" id="IPR005158">
    <property type="entry name" value="BTAD"/>
</dbReference>
<dbReference type="Pfam" id="PF00486">
    <property type="entry name" value="Trans_reg_C"/>
    <property type="match status" value="1"/>
</dbReference>
<dbReference type="SMART" id="SM01043">
    <property type="entry name" value="BTAD"/>
    <property type="match status" value="1"/>
</dbReference>
<dbReference type="SMART" id="SM00028">
    <property type="entry name" value="TPR"/>
    <property type="match status" value="5"/>
</dbReference>
<evidence type="ECO:0000256" key="5">
    <source>
        <dbReference type="ARBA" id="ARBA00023125"/>
    </source>
</evidence>
<dbReference type="InterPro" id="IPR019734">
    <property type="entry name" value="TPR_rpt"/>
</dbReference>
<dbReference type="AlphaFoldDB" id="A0A8H9HSB3"/>
<dbReference type="GO" id="GO:0000160">
    <property type="term" value="P:phosphorelay signal transduction system"/>
    <property type="evidence" value="ECO:0007669"/>
    <property type="project" value="UniProtKB-KW"/>
</dbReference>
<evidence type="ECO:0000256" key="1">
    <source>
        <dbReference type="ARBA" id="ARBA00005820"/>
    </source>
</evidence>
<evidence type="ECO:0000256" key="4">
    <source>
        <dbReference type="ARBA" id="ARBA00023015"/>
    </source>
</evidence>
<dbReference type="GO" id="GO:0003677">
    <property type="term" value="F:DNA binding"/>
    <property type="evidence" value="ECO:0007669"/>
    <property type="project" value="UniProtKB-UniRule"/>
</dbReference>
<proteinExistence type="inferred from homology"/>
<dbReference type="InterPro" id="IPR036388">
    <property type="entry name" value="WH-like_DNA-bd_sf"/>
</dbReference>
<evidence type="ECO:0000256" key="3">
    <source>
        <dbReference type="ARBA" id="ARBA00023012"/>
    </source>
</evidence>
<dbReference type="Proteomes" id="UP000610124">
    <property type="component" value="Unassembled WGS sequence"/>
</dbReference>
<comment type="similarity">
    <text evidence="1">Belongs to the AfsR/DnrI/RedD regulatory family.</text>
</comment>
<dbReference type="InterPro" id="IPR042197">
    <property type="entry name" value="Apaf_helical"/>
</dbReference>
<dbReference type="Pfam" id="PF13424">
    <property type="entry name" value="TPR_12"/>
    <property type="match status" value="1"/>
</dbReference>
<dbReference type="RefSeq" id="WP_232543154.1">
    <property type="nucleotide sequence ID" value="NZ_BMUB01000009.1"/>
</dbReference>
<reference evidence="9" key="1">
    <citation type="journal article" date="2014" name="Int. J. Syst. Evol. Microbiol.">
        <title>Complete genome sequence of Corynebacterium casei LMG S-19264T (=DSM 44701T), isolated from a smear-ripened cheese.</title>
        <authorList>
            <consortium name="US DOE Joint Genome Institute (JGI-PGF)"/>
            <person name="Walter F."/>
            <person name="Albersmeier A."/>
            <person name="Kalinowski J."/>
            <person name="Ruckert C."/>
        </authorList>
    </citation>
    <scope>NUCLEOTIDE SEQUENCE</scope>
    <source>
        <strain evidence="9">JCM 4434</strain>
    </source>
</reference>
<protein>
    <submittedName>
        <fullName evidence="9">Regulatory protein AfsR</fullName>
    </submittedName>
</protein>
<dbReference type="InterPro" id="IPR011990">
    <property type="entry name" value="TPR-like_helical_dom_sf"/>
</dbReference>
<dbReference type="Pfam" id="PF03704">
    <property type="entry name" value="BTAD"/>
    <property type="match status" value="1"/>
</dbReference>
<dbReference type="GO" id="GO:0043531">
    <property type="term" value="F:ADP binding"/>
    <property type="evidence" value="ECO:0007669"/>
    <property type="project" value="InterPro"/>
</dbReference>
<reference evidence="9" key="2">
    <citation type="submission" date="2020-09" db="EMBL/GenBank/DDBJ databases">
        <authorList>
            <person name="Sun Q."/>
            <person name="Ohkuma M."/>
        </authorList>
    </citation>
    <scope>NUCLEOTIDE SEQUENCE</scope>
    <source>
        <strain evidence="9">JCM 4434</strain>
    </source>
</reference>
<evidence type="ECO:0000313" key="10">
    <source>
        <dbReference type="Proteomes" id="UP000610124"/>
    </source>
</evidence>
<dbReference type="SUPFAM" id="SSF52540">
    <property type="entry name" value="P-loop containing nucleoside triphosphate hydrolases"/>
    <property type="match status" value="1"/>
</dbReference>
<dbReference type="CDD" id="cd15831">
    <property type="entry name" value="BTAD"/>
    <property type="match status" value="1"/>
</dbReference>